<dbReference type="EMBL" id="CM056742">
    <property type="protein sequence ID" value="KAJ8680461.1"/>
    <property type="molecule type" value="Genomic_DNA"/>
</dbReference>
<gene>
    <name evidence="1" type="ORF">QAD02_016248</name>
</gene>
<reference evidence="1" key="1">
    <citation type="submission" date="2023-04" db="EMBL/GenBank/DDBJ databases">
        <title>A chromosome-level genome assembly of the parasitoid wasp Eretmocerus hayati.</title>
        <authorList>
            <person name="Zhong Y."/>
            <person name="Liu S."/>
            <person name="Liu Y."/>
        </authorList>
    </citation>
    <scope>NUCLEOTIDE SEQUENCE</scope>
    <source>
        <strain evidence="1">ZJU_SS_LIU_2023</strain>
    </source>
</reference>
<name>A0ACC2PBT4_9HYME</name>
<evidence type="ECO:0000313" key="2">
    <source>
        <dbReference type="Proteomes" id="UP001239111"/>
    </source>
</evidence>
<evidence type="ECO:0000313" key="1">
    <source>
        <dbReference type="EMBL" id="KAJ8680461.1"/>
    </source>
</evidence>
<sequence>MIHSASSDRVAPSTNYEEAVRALNSLQSNAADLKNAKKRDPAKKLEETRKYLLRSGLSLEQLDTLSVIHVAGTKGKGSTCAFTEAILREHGFRTGFFSSPHLISVCERFRINGRPISQDHFSRQFWKLHNTLERTKQYCDDMPPYFNFLTLLMFHIFLKDEVDVAIIEVGIGGEWDCTNVVRNSICTGIASLGLDHTSLLGDTLEAIAYQKSGIFKQRTPAFTVPQPNDALSVLRSRAKEKNCTLSVVPELESYPWKKSVPALGIQSTVQKNNASLAIQLASTWVMQSNNNTSRHPTITESDVNSNENNGPKSNLNGYRKTSLCFDKVAKALESCRWPGRTQTLVGETMDFYIDGAHTEESIECCVSWFRDILKNSSCKRSKYLIFNATGNRDSAKLLTPLKEFKFRKAYFVPNIAGLTSNVDQENYNAPARMQMEKCHKHAEIWGENSVIASSVHEALVSIRIDNEGTISDQLISKPQVLVTGSLHLVGAFLSVIDPDLSMSTQF</sequence>
<protein>
    <submittedName>
        <fullName evidence="1">Uncharacterized protein</fullName>
    </submittedName>
</protein>
<comment type="caution">
    <text evidence="1">The sequence shown here is derived from an EMBL/GenBank/DDBJ whole genome shotgun (WGS) entry which is preliminary data.</text>
</comment>
<organism evidence="1 2">
    <name type="scientific">Eretmocerus hayati</name>
    <dbReference type="NCBI Taxonomy" id="131215"/>
    <lineage>
        <taxon>Eukaryota</taxon>
        <taxon>Metazoa</taxon>
        <taxon>Ecdysozoa</taxon>
        <taxon>Arthropoda</taxon>
        <taxon>Hexapoda</taxon>
        <taxon>Insecta</taxon>
        <taxon>Pterygota</taxon>
        <taxon>Neoptera</taxon>
        <taxon>Endopterygota</taxon>
        <taxon>Hymenoptera</taxon>
        <taxon>Apocrita</taxon>
        <taxon>Proctotrupomorpha</taxon>
        <taxon>Chalcidoidea</taxon>
        <taxon>Aphelinidae</taxon>
        <taxon>Aphelininae</taxon>
        <taxon>Eretmocerus</taxon>
    </lineage>
</organism>
<accession>A0ACC2PBT4</accession>
<proteinExistence type="predicted"/>
<dbReference type="Proteomes" id="UP001239111">
    <property type="component" value="Chromosome 2"/>
</dbReference>
<keyword evidence="2" id="KW-1185">Reference proteome</keyword>